<evidence type="ECO:0000313" key="1">
    <source>
        <dbReference type="EMBL" id="KAJ3544465.1"/>
    </source>
</evidence>
<organism evidence="1 2">
    <name type="scientific">Fusarium decemcellulare</name>
    <dbReference type="NCBI Taxonomy" id="57161"/>
    <lineage>
        <taxon>Eukaryota</taxon>
        <taxon>Fungi</taxon>
        <taxon>Dikarya</taxon>
        <taxon>Ascomycota</taxon>
        <taxon>Pezizomycotina</taxon>
        <taxon>Sordariomycetes</taxon>
        <taxon>Hypocreomycetidae</taxon>
        <taxon>Hypocreales</taxon>
        <taxon>Nectriaceae</taxon>
        <taxon>Fusarium</taxon>
        <taxon>Fusarium decemcellulare species complex</taxon>
    </lineage>
</organism>
<gene>
    <name evidence="1" type="ORF">NM208_g3029</name>
</gene>
<dbReference type="Proteomes" id="UP001148629">
    <property type="component" value="Unassembled WGS sequence"/>
</dbReference>
<reference evidence="1" key="1">
    <citation type="submission" date="2022-08" db="EMBL/GenBank/DDBJ databases">
        <title>Genome Sequence of Fusarium decemcellulare.</title>
        <authorList>
            <person name="Buettner E."/>
        </authorList>
    </citation>
    <scope>NUCLEOTIDE SEQUENCE</scope>
    <source>
        <strain evidence="1">Babe19</strain>
    </source>
</reference>
<sequence length="970" mass="108278">MSPSVLNGTASSGDDGGTLATAAKSLLTRAYASYHSYYGICTTSCQVYDTAWVAMIPKTTDNAKQWLFPECFYYLLKTQSDDGSWGTHPATQTAGILDTASALLALLSHVREPLQIVDISPDEVNHRIARGFVFLHNQLSQWDDVETTNHIGVELIVPALLAYLQQERGSLSFDFPCKAALESMRRDKMSHFNLEVLYNKKPSSALHSLESFLGEVDFDKVSHHLYHGSMLASPSSTAAYLIGTSKWDDEAEAYLRHIVKAGAGHGDGGIPGTYPTTHFECSWTLATLLKGGFTRKEIECAGLHGLADILDDAFRNENGIIGFAPRTADVDDTAKGLLALSLLDRPVSPNTMIKVFEGQTHFTTFGSERDPSLTSNLHVLLCLLHQPDVSQYHSQILKTTLFICRWWWDSDFRIKDKWHLSHLYPTVLLVEAFTDLLRHVDSGELSGIIDESWRCRVSVSLFQACLRIMLDQSDDGSWGGYREQTCYAVLALSQARLVCFFNEIRAEVQSCIDRGSSWLESCSLHSQDLTWTSKTAYEVAFVAEAYKLAALKAALPDSSPGTIGHSLNSACVSADLERYMRLVRKTGLFSSLDEWQVRASMIESSFFVPLLQAQRLEIYPRDDAILAEDKYLSIIPFTWVGCNNRSRAFASTTWLYDMMLLSLLGYQTDEFLEAVAGPAFKEGGKLHEVIDNIIDSTINGLSQTENGCKDEGIDVDAEEKTNGHDTNGHPNASLTVENITVPLTRFTSHVLNHEAVLKSSCWDRENLHQEFRAFMHAHATQLEDNARFAKQQNSNTFVSPTQSYFHWVRTTGGNHVACAYSFAFSNCLMSTSLGQGEEVFPTVTQKYIAAAITRHLTTMCRMYNDFGSIARDSTERNVNSTHFPEFSPCNKTSVEGTDTKKQRLVQLAEYEHACVNQALDALGRECHENKGETHMSSLEARKLTIVRLFCDVTDLYDQLYVIKDLSSHLK</sequence>
<proteinExistence type="predicted"/>
<name>A0ACC1SQS8_9HYPO</name>
<keyword evidence="2" id="KW-1185">Reference proteome</keyword>
<accession>A0ACC1SQS8</accession>
<comment type="caution">
    <text evidence="1">The sequence shown here is derived from an EMBL/GenBank/DDBJ whole genome shotgun (WGS) entry which is preliminary data.</text>
</comment>
<protein>
    <submittedName>
        <fullName evidence="1">Uncharacterized protein</fullName>
    </submittedName>
</protein>
<evidence type="ECO:0000313" key="2">
    <source>
        <dbReference type="Proteomes" id="UP001148629"/>
    </source>
</evidence>
<dbReference type="EMBL" id="JANRMS010000193">
    <property type="protein sequence ID" value="KAJ3544465.1"/>
    <property type="molecule type" value="Genomic_DNA"/>
</dbReference>